<keyword evidence="6" id="KW-0539">Nucleus</keyword>
<dbReference type="Pfam" id="PF00172">
    <property type="entry name" value="Zn_clus"/>
    <property type="match status" value="1"/>
</dbReference>
<comment type="caution">
    <text evidence="9">The sequence shown here is derived from an EMBL/GenBank/DDBJ whole genome shotgun (WGS) entry which is preliminary data.</text>
</comment>
<dbReference type="PROSITE" id="PS00463">
    <property type="entry name" value="ZN2_CY6_FUNGAL_1"/>
    <property type="match status" value="1"/>
</dbReference>
<feature type="compositionally biased region" description="Polar residues" evidence="7">
    <location>
        <begin position="617"/>
        <end position="630"/>
    </location>
</feature>
<reference evidence="9 10" key="1">
    <citation type="submission" date="2024-07" db="EMBL/GenBank/DDBJ databases">
        <title>Section-level genome sequencing and comparative genomics of Aspergillus sections Usti and Cavernicolus.</title>
        <authorList>
            <consortium name="Lawrence Berkeley National Laboratory"/>
            <person name="Nybo J.L."/>
            <person name="Vesth T.C."/>
            <person name="Theobald S."/>
            <person name="Frisvad J.C."/>
            <person name="Larsen T.O."/>
            <person name="Kjaerboelling I."/>
            <person name="Rothschild-Mancinelli K."/>
            <person name="Lyhne E.K."/>
            <person name="Kogle M.E."/>
            <person name="Barry K."/>
            <person name="Clum A."/>
            <person name="Na H."/>
            <person name="Ledsgaard L."/>
            <person name="Lin J."/>
            <person name="Lipzen A."/>
            <person name="Kuo A."/>
            <person name="Riley R."/>
            <person name="Mondo S."/>
            <person name="Labutti K."/>
            <person name="Haridas S."/>
            <person name="Pangalinan J."/>
            <person name="Salamov A.A."/>
            <person name="Simmons B.A."/>
            <person name="Magnuson J.K."/>
            <person name="Chen J."/>
            <person name="Drula E."/>
            <person name="Henrissat B."/>
            <person name="Wiebenga A."/>
            <person name="Lubbers R.J."/>
            <person name="Gomes A.C."/>
            <person name="Macurrencykelacurrency M.R."/>
            <person name="Stajich J."/>
            <person name="Grigoriev I.V."/>
            <person name="Mortensen U.H."/>
            <person name="De Vries R.P."/>
            <person name="Baker S.E."/>
            <person name="Andersen M.R."/>
        </authorList>
    </citation>
    <scope>NUCLEOTIDE SEQUENCE [LARGE SCALE GENOMIC DNA]</scope>
    <source>
        <strain evidence="9 10">CBS 449.75</strain>
    </source>
</reference>
<evidence type="ECO:0000256" key="1">
    <source>
        <dbReference type="ARBA" id="ARBA00022723"/>
    </source>
</evidence>
<evidence type="ECO:0000259" key="8">
    <source>
        <dbReference type="PROSITE" id="PS50048"/>
    </source>
</evidence>
<sequence>MGKAKSSSFQKNASFESVPKGSKQRRTRSRIACDSCHSQHARCDRVFPCSRCLRRNNKCVFSRRLRKRGRIPKQHGQSGNDTCERMGSTYDTFTPPSEAQVTLSPEATTVEAPGFPQPGPNPANSVTLSSSPSIDDPPPLDGMLWPIQGLGTKMDAMEWSFDQYMSPGCVDILAEADLNEDILSLEPVHIADPPRVHGSPKVAGSEVAAPTPGQIISNLRYPVLQPLIPFIESDVSKELACGLLELYFTSAFPGHMHPVCHHIHCYVLRKSSFLNKSSPRPSSLGLLASMLWVAALDDSALSLPISPHYRKKVCNFLGSLTMELLKPLAQTPPDTPLRKSYSRTSSFTLDPAPSPEFAPYPSFMSNDPDVGCQAGALDDVLTYIHIASIISASEQKALGMRWWYAAFTLARELKLNREIEITLSTGSHKDCTTPRDSSLDYSVPNRCVLNCMCLQRPESPVQITEEKREERRRVWWLLYIMDRHLALCSNRPLVLLDSESTGLLLPLDEEAWQAGEIHSSCSNSSGPQCLLSGYKNMRRTFPDLTCHDHSLFGFFLPLMTLVGQAVDLNRVKNHPVLGAGALGKEALDSHRREVLRRLDEYEASLRGFTKKGIDPGSPSSPETGQPTTCASPAQTYWISQTIASYASYYVHVSHILLDGKWDPVSLMEDRDFWTSPPDFSSTIPHALNTANSVEQIMKFDPDISFMPDLFRIQLLQRSLHFLLIVERLQSDAGESVLNACDIIIRATGVCIVTLNSEYRRTLPRVMRSAVAQARGRPINQCEIQWRRRAILALYGWTGTLAL</sequence>
<dbReference type="PROSITE" id="PS50048">
    <property type="entry name" value="ZN2_CY6_FUNGAL_2"/>
    <property type="match status" value="1"/>
</dbReference>
<dbReference type="InterPro" id="IPR051439">
    <property type="entry name" value="XlnR/Xlr1"/>
</dbReference>
<keyword evidence="2" id="KW-0862">Zinc</keyword>
<name>A0ABR4LF62_9EURO</name>
<dbReference type="InterPro" id="IPR001138">
    <property type="entry name" value="Zn2Cys6_DnaBD"/>
</dbReference>
<gene>
    <name evidence="9" type="ORF">BJX67DRAFT_374846</name>
</gene>
<feature type="region of interest" description="Disordered" evidence="7">
    <location>
        <begin position="1"/>
        <end position="27"/>
    </location>
</feature>
<dbReference type="CDD" id="cd00067">
    <property type="entry name" value="GAL4"/>
    <property type="match status" value="1"/>
</dbReference>
<dbReference type="GeneID" id="98146681"/>
<feature type="region of interest" description="Disordered" evidence="7">
    <location>
        <begin position="609"/>
        <end position="630"/>
    </location>
</feature>
<dbReference type="InterPro" id="IPR036864">
    <property type="entry name" value="Zn2-C6_fun-type_DNA-bd_sf"/>
</dbReference>
<dbReference type="CDD" id="cd12148">
    <property type="entry name" value="fungal_TF_MHR"/>
    <property type="match status" value="1"/>
</dbReference>
<dbReference type="PANTHER" id="PTHR47663:SF2">
    <property type="entry name" value="ARABINOLYTIC TRANSCRIPTIONAL ACTIVATOR ARAR-RELATED"/>
    <property type="match status" value="1"/>
</dbReference>
<evidence type="ECO:0000256" key="7">
    <source>
        <dbReference type="SAM" id="MobiDB-lite"/>
    </source>
</evidence>
<dbReference type="SMART" id="SM00906">
    <property type="entry name" value="Fungal_trans"/>
    <property type="match status" value="1"/>
</dbReference>
<dbReference type="InterPro" id="IPR007219">
    <property type="entry name" value="XnlR_reg_dom"/>
</dbReference>
<evidence type="ECO:0000256" key="4">
    <source>
        <dbReference type="ARBA" id="ARBA00023125"/>
    </source>
</evidence>
<keyword evidence="4" id="KW-0238">DNA-binding</keyword>
<feature type="region of interest" description="Disordered" evidence="7">
    <location>
        <begin position="70"/>
        <end position="96"/>
    </location>
</feature>
<evidence type="ECO:0000256" key="3">
    <source>
        <dbReference type="ARBA" id="ARBA00023015"/>
    </source>
</evidence>
<dbReference type="EMBL" id="JBFXLQ010000057">
    <property type="protein sequence ID" value="KAL2863081.1"/>
    <property type="molecule type" value="Genomic_DNA"/>
</dbReference>
<proteinExistence type="predicted"/>
<keyword evidence="5" id="KW-0804">Transcription</keyword>
<keyword evidence="3" id="KW-0805">Transcription regulation</keyword>
<evidence type="ECO:0000256" key="6">
    <source>
        <dbReference type="ARBA" id="ARBA00023242"/>
    </source>
</evidence>
<accession>A0ABR4LF62</accession>
<evidence type="ECO:0000313" key="10">
    <source>
        <dbReference type="Proteomes" id="UP001610432"/>
    </source>
</evidence>
<keyword evidence="1" id="KW-0479">Metal-binding</keyword>
<protein>
    <submittedName>
        <fullName evidence="9">Fungal-specific transcription factor domain-containing protein</fullName>
    </submittedName>
</protein>
<dbReference type="Gene3D" id="4.10.240.10">
    <property type="entry name" value="Zn(2)-C6 fungal-type DNA-binding domain"/>
    <property type="match status" value="1"/>
</dbReference>
<evidence type="ECO:0000313" key="9">
    <source>
        <dbReference type="EMBL" id="KAL2863081.1"/>
    </source>
</evidence>
<dbReference type="RefSeq" id="XP_070882060.1">
    <property type="nucleotide sequence ID" value="XM_071031609.1"/>
</dbReference>
<keyword evidence="10" id="KW-1185">Reference proteome</keyword>
<organism evidence="9 10">
    <name type="scientific">Aspergillus lucknowensis</name>
    <dbReference type="NCBI Taxonomy" id="176173"/>
    <lineage>
        <taxon>Eukaryota</taxon>
        <taxon>Fungi</taxon>
        <taxon>Dikarya</taxon>
        <taxon>Ascomycota</taxon>
        <taxon>Pezizomycotina</taxon>
        <taxon>Eurotiomycetes</taxon>
        <taxon>Eurotiomycetidae</taxon>
        <taxon>Eurotiales</taxon>
        <taxon>Aspergillaceae</taxon>
        <taxon>Aspergillus</taxon>
        <taxon>Aspergillus subgen. Nidulantes</taxon>
    </lineage>
</organism>
<evidence type="ECO:0000256" key="2">
    <source>
        <dbReference type="ARBA" id="ARBA00022833"/>
    </source>
</evidence>
<evidence type="ECO:0000256" key="5">
    <source>
        <dbReference type="ARBA" id="ARBA00023163"/>
    </source>
</evidence>
<dbReference type="PANTHER" id="PTHR47663">
    <property type="entry name" value="XYLANOLYTIC TRANSCRIPTIONAL ACTIVATOR XLNR-RELATED"/>
    <property type="match status" value="1"/>
</dbReference>
<feature type="domain" description="Zn(2)-C6 fungal-type" evidence="8">
    <location>
        <begin position="32"/>
        <end position="61"/>
    </location>
</feature>
<feature type="region of interest" description="Disordered" evidence="7">
    <location>
        <begin position="109"/>
        <end position="135"/>
    </location>
</feature>
<feature type="compositionally biased region" description="Polar residues" evidence="7">
    <location>
        <begin position="1"/>
        <end position="15"/>
    </location>
</feature>
<dbReference type="Proteomes" id="UP001610432">
    <property type="component" value="Unassembled WGS sequence"/>
</dbReference>
<dbReference type="SUPFAM" id="SSF57701">
    <property type="entry name" value="Zn2/Cys6 DNA-binding domain"/>
    <property type="match status" value="1"/>
</dbReference>
<dbReference type="SMART" id="SM00066">
    <property type="entry name" value="GAL4"/>
    <property type="match status" value="1"/>
</dbReference>
<dbReference type="Pfam" id="PF04082">
    <property type="entry name" value="Fungal_trans"/>
    <property type="match status" value="1"/>
</dbReference>